<evidence type="ECO:0000256" key="3">
    <source>
        <dbReference type="ARBA" id="ARBA00022723"/>
    </source>
</evidence>
<dbReference type="InterPro" id="IPR000536">
    <property type="entry name" value="Nucl_hrmn_rcpt_lig-bd"/>
</dbReference>
<dbReference type="Pfam" id="PF00105">
    <property type="entry name" value="zf-C4"/>
    <property type="match status" value="1"/>
</dbReference>
<dbReference type="Gene3D" id="1.10.565.10">
    <property type="entry name" value="Retinoid X Receptor"/>
    <property type="match status" value="1"/>
</dbReference>
<evidence type="ECO:0000256" key="12">
    <source>
        <dbReference type="SAM" id="MobiDB-lite"/>
    </source>
</evidence>
<feature type="domain" description="Peptidase A1" evidence="15">
    <location>
        <begin position="64"/>
        <end position="401"/>
    </location>
</feature>
<dbReference type="Gene3D" id="3.30.50.10">
    <property type="entry name" value="Erythroid Transcription Factor GATA-1, subunit A"/>
    <property type="match status" value="1"/>
</dbReference>
<dbReference type="PROSITE" id="PS51767">
    <property type="entry name" value="PEPTIDASE_A1"/>
    <property type="match status" value="1"/>
</dbReference>
<evidence type="ECO:0000256" key="7">
    <source>
        <dbReference type="ARBA" id="ARBA00023125"/>
    </source>
</evidence>
<dbReference type="SMART" id="SM00399">
    <property type="entry name" value="ZnF_C4"/>
    <property type="match status" value="1"/>
</dbReference>
<dbReference type="SUPFAM" id="SSF50630">
    <property type="entry name" value="Acid proteases"/>
    <property type="match status" value="1"/>
</dbReference>
<dbReference type="InterPro" id="IPR034164">
    <property type="entry name" value="Pepsin-like_dom"/>
</dbReference>
<evidence type="ECO:0000259" key="16">
    <source>
        <dbReference type="PROSITE" id="PS51843"/>
    </source>
</evidence>
<keyword evidence="7" id="KW-0238">DNA-binding</keyword>
<evidence type="ECO:0000256" key="1">
    <source>
        <dbReference type="ARBA" id="ARBA00004123"/>
    </source>
</evidence>
<evidence type="ECO:0000256" key="8">
    <source>
        <dbReference type="ARBA" id="ARBA00023163"/>
    </source>
</evidence>
<keyword evidence="5" id="KW-0862">Zinc</keyword>
<dbReference type="GO" id="GO:0046982">
    <property type="term" value="F:protein heterodimerization activity"/>
    <property type="evidence" value="ECO:0007669"/>
    <property type="project" value="UniProtKB-ARBA"/>
</dbReference>
<dbReference type="GO" id="GO:0042331">
    <property type="term" value="P:phototaxis"/>
    <property type="evidence" value="ECO:0007669"/>
    <property type="project" value="UniProtKB-ARBA"/>
</dbReference>
<feature type="region of interest" description="Disordered" evidence="12">
    <location>
        <begin position="114"/>
        <end position="137"/>
    </location>
</feature>
<dbReference type="InterPro" id="IPR021109">
    <property type="entry name" value="Peptidase_aspartic_dom_sf"/>
</dbReference>
<dbReference type="GO" id="GO:0043565">
    <property type="term" value="F:sequence-specific DNA binding"/>
    <property type="evidence" value="ECO:0007669"/>
    <property type="project" value="InterPro"/>
</dbReference>
<dbReference type="Pfam" id="PF00026">
    <property type="entry name" value="Asp"/>
    <property type="match status" value="1"/>
</dbReference>
<dbReference type="InterPro" id="IPR001723">
    <property type="entry name" value="Nuclear_hrmn_rcpt"/>
</dbReference>
<dbReference type="PROSITE" id="PS00031">
    <property type="entry name" value="NUCLEAR_REC_DBD_1"/>
    <property type="match status" value="1"/>
</dbReference>
<dbReference type="GO" id="GO:0008270">
    <property type="term" value="F:zinc ion binding"/>
    <property type="evidence" value="ECO:0007669"/>
    <property type="project" value="UniProtKB-KW"/>
</dbReference>
<dbReference type="CDD" id="cd06948">
    <property type="entry name" value="NR_LBD_COUP-TF"/>
    <property type="match status" value="1"/>
</dbReference>
<feature type="chain" id="PRO_5001795534" description="Zinc finger, C4 type" evidence="13">
    <location>
        <begin position="26"/>
        <end position="955"/>
    </location>
</feature>
<dbReference type="PROSITE" id="PS51030">
    <property type="entry name" value="NUCLEAR_REC_DBD_2"/>
    <property type="match status" value="1"/>
</dbReference>
<dbReference type="InterPro" id="IPR033121">
    <property type="entry name" value="PEPTIDASE_A1"/>
</dbReference>
<dbReference type="SUPFAM" id="SSF48508">
    <property type="entry name" value="Nuclear receptor ligand-binding domain"/>
    <property type="match status" value="1"/>
</dbReference>
<evidence type="ECO:0000256" key="6">
    <source>
        <dbReference type="ARBA" id="ARBA00023015"/>
    </source>
</evidence>
<dbReference type="SUPFAM" id="SSF57716">
    <property type="entry name" value="Glucocorticoid receptor-like (DNA-binding domain)"/>
    <property type="match status" value="1"/>
</dbReference>
<dbReference type="PROSITE" id="PS51843">
    <property type="entry name" value="NR_LBD"/>
    <property type="match status" value="1"/>
</dbReference>
<comment type="subcellular location">
    <subcellularLocation>
        <location evidence="1">Nucleus</location>
    </subcellularLocation>
</comment>
<keyword evidence="10" id="KW-0539">Nucleus</keyword>
<dbReference type="CDD" id="cd06958">
    <property type="entry name" value="NR_DBD_COUP_TF"/>
    <property type="match status" value="1"/>
</dbReference>
<evidence type="ECO:0008006" key="18">
    <source>
        <dbReference type="Google" id="ProtNLM"/>
    </source>
</evidence>
<evidence type="ECO:0000256" key="9">
    <source>
        <dbReference type="ARBA" id="ARBA00023170"/>
    </source>
</evidence>
<keyword evidence="8" id="KW-0804">Transcription</keyword>
<sequence>MGSIQLRFLLSITAIGSHVISVARCEFTDLGIPLMPVEVDLLDTSKGLLDTPDGQPLSPTNVLFYAEMEIGTPFQSFRVLLDTSTSLSYVTIAGSDIKNRGHCNAEKLPSGCDPQLDKLSRERNRYSSEKSETADRHKLPTPHMEKRLAPGTHLATDVICLGKLCAKKTPFVLKSKDDEDIVSLPCDGVLGLAHQTASELLLMPVIDKLATEDKTIEHSFTIWTKDVIRAGQMAGFLTIGEVDAEHCNGDYLTLKVQKAKYWEFHVQQIIVKKMAIHGNHGRPLRAIMNSRQNLLAARPEIIDKLVDHFKAKETKEGYHINCHQIPELPVMKFDVTLENASVQFLVLRPDDYTFKKGANCFLAFSKSRKILEADLEFGTFVSRNFCQTYKYGKGADEEQFASIVMAPAPLGRAPADDLWSRLMSLNGCIVSVCSSSERCSSVLLCLDFESQEIVAESSTPVQPWSSIEAAPQVCAFDKNCNSVSAQADHSSSSAAWMTQETVKSGSDPELTCSGNLGVASEDSPSVRTSSMSNNQPDEHASCLSDSKSSFTMASKAETLELMAVMSSRSAETPTSSVASSTDGFSSSTKDGPNQKRFTPLTSSGLSGDKQSSQFIECVVCHDKSSGKHYGQFTCEGCKSFFKRSVRRNLTYTCRSSKNCSIDVHHRNQCQYCRLKKCVKMGMRKEAVQRGRIPTNLNPYVNAVAFVNGDSVGNKQAYLSNFVTLLLRAEPYPLARFGAGILQSTSNIMSIDSLSELAARLLFSAVEWARNIPFFPELLVTDQVALLRMTWSELFILNAAQAGLPVHVAPLLAAACLHTSLMTAERVVTFMDHIRIFQDQIEKLKALQVDSAEYSCLKAIVLFTTDACGLSEVGRIGTLQEKAQCALEEFCKAQYPNQVNRFGKLLLRLPSLRSISSSVIEQLFFVRLVGKTPIETLIRDMLLSGNNLSWPYTQLS</sequence>
<organism evidence="17">
    <name type="scientific">Trichuris suis</name>
    <name type="common">pig whipworm</name>
    <dbReference type="NCBI Taxonomy" id="68888"/>
    <lineage>
        <taxon>Eukaryota</taxon>
        <taxon>Metazoa</taxon>
        <taxon>Ecdysozoa</taxon>
        <taxon>Nematoda</taxon>
        <taxon>Enoplea</taxon>
        <taxon>Dorylaimia</taxon>
        <taxon>Trichinellida</taxon>
        <taxon>Trichuridae</taxon>
        <taxon>Trichuris</taxon>
    </lineage>
</organism>
<dbReference type="FunFam" id="3.30.50.10:FF:000016">
    <property type="entry name" value="Nuclear receptor subfamily 2 group F member 1"/>
    <property type="match status" value="1"/>
</dbReference>
<keyword evidence="13" id="KW-0732">Signal</keyword>
<proteinExistence type="inferred from homology"/>
<evidence type="ECO:0000259" key="14">
    <source>
        <dbReference type="PROSITE" id="PS51030"/>
    </source>
</evidence>
<dbReference type="InterPro" id="IPR013088">
    <property type="entry name" value="Znf_NHR/GATA"/>
</dbReference>
<evidence type="ECO:0000256" key="10">
    <source>
        <dbReference type="ARBA" id="ARBA00023242"/>
    </source>
</evidence>
<dbReference type="InterPro" id="IPR035500">
    <property type="entry name" value="NHR-like_dom_sf"/>
</dbReference>
<dbReference type="GO" id="GO:0007270">
    <property type="term" value="P:neuron-neuron synaptic transmission"/>
    <property type="evidence" value="ECO:0007669"/>
    <property type="project" value="UniProtKB-ARBA"/>
</dbReference>
<dbReference type="PRINTS" id="PR00047">
    <property type="entry name" value="STROIDFINGER"/>
</dbReference>
<protein>
    <recommendedName>
        <fullName evidence="18">Zinc finger, C4 type</fullName>
    </recommendedName>
</protein>
<feature type="domain" description="NR LBD" evidence="16">
    <location>
        <begin position="717"/>
        <end position="944"/>
    </location>
</feature>
<keyword evidence="9" id="KW-0675">Receptor</keyword>
<keyword evidence="3" id="KW-0479">Metal-binding</keyword>
<comment type="function">
    <text evidence="11">Receptor that is required in photoreceptors R1, R3, R4 and R6 during eye development; generation of the ganglion mother cell-2 (GMC-2) fate in the nb7-3 lineage, coinciding with the transition in the expression of HB to KR in the neuroblasts (NBs).</text>
</comment>
<dbReference type="Proteomes" id="UP000030758">
    <property type="component" value="Unassembled WGS sequence"/>
</dbReference>
<feature type="signal peptide" evidence="13">
    <location>
        <begin position="1"/>
        <end position="25"/>
    </location>
</feature>
<feature type="compositionally biased region" description="Basic and acidic residues" evidence="12">
    <location>
        <begin position="115"/>
        <end position="137"/>
    </location>
</feature>
<feature type="compositionally biased region" description="Polar residues" evidence="12">
    <location>
        <begin position="522"/>
        <end position="535"/>
    </location>
</feature>
<dbReference type="Gene3D" id="2.40.70.10">
    <property type="entry name" value="Acid Proteases"/>
    <property type="match status" value="2"/>
</dbReference>
<gene>
    <name evidence="17" type="ORF">M514_01109</name>
</gene>
<dbReference type="GO" id="GO:0007510">
    <property type="term" value="P:cardioblast cell fate determination"/>
    <property type="evidence" value="ECO:0007669"/>
    <property type="project" value="UniProtKB-ARBA"/>
</dbReference>
<feature type="domain" description="Nuclear receptor" evidence="14">
    <location>
        <begin position="614"/>
        <end position="689"/>
    </location>
</feature>
<dbReference type="Pfam" id="PF00104">
    <property type="entry name" value="Hormone_recep"/>
    <property type="match status" value="1"/>
</dbReference>
<dbReference type="InterPro" id="IPR001628">
    <property type="entry name" value="Znf_hrmn_rcpt"/>
</dbReference>
<dbReference type="PRINTS" id="PR00398">
    <property type="entry name" value="STRDHORMONER"/>
</dbReference>
<keyword evidence="4" id="KW-0863">Zinc-finger</keyword>
<dbReference type="GO" id="GO:0045202">
    <property type="term" value="C:synapse"/>
    <property type="evidence" value="ECO:0007669"/>
    <property type="project" value="GOC"/>
</dbReference>
<dbReference type="AlphaFoldDB" id="A0A085MZE6"/>
<evidence type="ECO:0000256" key="13">
    <source>
        <dbReference type="SAM" id="SignalP"/>
    </source>
</evidence>
<dbReference type="EMBL" id="KL367592">
    <property type="protein sequence ID" value="KFD62592.1"/>
    <property type="molecule type" value="Genomic_DNA"/>
</dbReference>
<dbReference type="InterPro" id="IPR050274">
    <property type="entry name" value="Nuclear_hormone_rcpt_NR2"/>
</dbReference>
<evidence type="ECO:0000256" key="11">
    <source>
        <dbReference type="ARBA" id="ARBA00058354"/>
    </source>
</evidence>
<feature type="region of interest" description="Disordered" evidence="12">
    <location>
        <begin position="491"/>
        <end position="546"/>
    </location>
</feature>
<feature type="compositionally biased region" description="Polar residues" evidence="12">
    <location>
        <begin position="566"/>
        <end position="608"/>
    </location>
</feature>
<evidence type="ECO:0000259" key="15">
    <source>
        <dbReference type="PROSITE" id="PS51767"/>
    </source>
</evidence>
<name>A0A085MZE6_9BILA</name>
<accession>A0A085MZE6</accession>
<dbReference type="PRINTS" id="PR01282">
    <property type="entry name" value="COUPTNFACTOR"/>
</dbReference>
<comment type="similarity">
    <text evidence="2">Belongs to the nuclear hormone receptor family. NR2 subfamily.</text>
</comment>
<dbReference type="CDD" id="cd05471">
    <property type="entry name" value="pepsin_like"/>
    <property type="match status" value="1"/>
</dbReference>
<dbReference type="SMART" id="SM00430">
    <property type="entry name" value="HOLI"/>
    <property type="match status" value="1"/>
</dbReference>
<reference evidence="17" key="1">
    <citation type="journal article" date="2014" name="Nat. Genet.">
        <title>Genome and transcriptome of the porcine whipworm Trichuris suis.</title>
        <authorList>
            <person name="Jex A.R."/>
            <person name="Nejsum P."/>
            <person name="Schwarz E.M."/>
            <person name="Hu L."/>
            <person name="Young N.D."/>
            <person name="Hall R.S."/>
            <person name="Korhonen P.K."/>
            <person name="Liao S."/>
            <person name="Thamsborg S."/>
            <person name="Xia J."/>
            <person name="Xu P."/>
            <person name="Wang S."/>
            <person name="Scheerlinck J.P."/>
            <person name="Hofmann A."/>
            <person name="Sternberg P.W."/>
            <person name="Wang J."/>
            <person name="Gasser R.B."/>
        </authorList>
    </citation>
    <scope>NUCLEOTIDE SEQUENCE [LARGE SCALE GENOMIC DNA]</scope>
    <source>
        <strain evidence="17">DCEP-RM93F</strain>
    </source>
</reference>
<dbReference type="FunFam" id="1.10.565.10:FF:000003">
    <property type="entry name" value="Coup transcription factor 2 isoform 1"/>
    <property type="match status" value="1"/>
</dbReference>
<keyword evidence="6" id="KW-0805">Transcription regulation</keyword>
<evidence type="ECO:0000256" key="5">
    <source>
        <dbReference type="ARBA" id="ARBA00022833"/>
    </source>
</evidence>
<evidence type="ECO:0000313" key="17">
    <source>
        <dbReference type="EMBL" id="KFD62592.1"/>
    </source>
</evidence>
<feature type="region of interest" description="Disordered" evidence="12">
    <location>
        <begin position="565"/>
        <end position="608"/>
    </location>
</feature>
<dbReference type="PANTHER" id="PTHR24083">
    <property type="entry name" value="NUCLEAR HORMONE RECEPTOR"/>
    <property type="match status" value="1"/>
</dbReference>
<evidence type="ECO:0000256" key="4">
    <source>
        <dbReference type="ARBA" id="ARBA00022771"/>
    </source>
</evidence>
<dbReference type="GO" id="GO:0005634">
    <property type="term" value="C:nucleus"/>
    <property type="evidence" value="ECO:0007669"/>
    <property type="project" value="UniProtKB-SubCell"/>
</dbReference>
<dbReference type="GO" id="GO:0003700">
    <property type="term" value="F:DNA-binding transcription factor activity"/>
    <property type="evidence" value="ECO:0007669"/>
    <property type="project" value="InterPro"/>
</dbReference>
<evidence type="ECO:0000256" key="2">
    <source>
        <dbReference type="ARBA" id="ARBA00006421"/>
    </source>
</evidence>